<proteinExistence type="inferred from homology"/>
<protein>
    <recommendedName>
        <fullName evidence="7">Flagellar assembly protein FliH</fullName>
    </recommendedName>
</protein>
<dbReference type="InterPro" id="IPR051472">
    <property type="entry name" value="T3SS_Stator/FliH"/>
</dbReference>
<evidence type="ECO:0000256" key="8">
    <source>
        <dbReference type="SAM" id="Coils"/>
    </source>
</evidence>
<dbReference type="AlphaFoldDB" id="A0A0K9YVI6"/>
<comment type="caution">
    <text evidence="10">The sequence shown here is derived from an EMBL/GenBank/DDBJ whole genome shotgun (WGS) entry which is preliminary data.</text>
</comment>
<evidence type="ECO:0000313" key="10">
    <source>
        <dbReference type="EMBL" id="KNB72724.1"/>
    </source>
</evidence>
<evidence type="ECO:0000313" key="11">
    <source>
        <dbReference type="Proteomes" id="UP000036834"/>
    </source>
</evidence>
<accession>A0A0K9YVI6</accession>
<keyword evidence="10" id="KW-0282">Flagellum</keyword>
<dbReference type="Pfam" id="PF02108">
    <property type="entry name" value="FliH"/>
    <property type="match status" value="1"/>
</dbReference>
<comment type="function">
    <text evidence="1">Needed for flagellar regrowth and assembly.</text>
</comment>
<evidence type="ECO:0000256" key="4">
    <source>
        <dbReference type="ARBA" id="ARBA00022795"/>
    </source>
</evidence>
<keyword evidence="3" id="KW-0813">Transport</keyword>
<dbReference type="RefSeq" id="WP_049738771.1">
    <property type="nucleotide sequence ID" value="NZ_BJON01000015.1"/>
</dbReference>
<keyword evidence="8" id="KW-0175">Coiled coil</keyword>
<comment type="similarity">
    <text evidence="2">Belongs to the FliH family.</text>
</comment>
<evidence type="ECO:0000256" key="7">
    <source>
        <dbReference type="NCBIfam" id="TIGR03825"/>
    </source>
</evidence>
<dbReference type="InterPro" id="IPR022524">
    <property type="entry name" value="FliH_Bacilli"/>
</dbReference>
<dbReference type="NCBIfam" id="TIGR03825">
    <property type="entry name" value="FliH_bacil"/>
    <property type="match status" value="1"/>
</dbReference>
<dbReference type="GO" id="GO:0005829">
    <property type="term" value="C:cytosol"/>
    <property type="evidence" value="ECO:0007669"/>
    <property type="project" value="TreeGrafter"/>
</dbReference>
<dbReference type="GO" id="GO:0015031">
    <property type="term" value="P:protein transport"/>
    <property type="evidence" value="ECO:0007669"/>
    <property type="project" value="UniProtKB-KW"/>
</dbReference>
<evidence type="ECO:0000256" key="5">
    <source>
        <dbReference type="ARBA" id="ARBA00022927"/>
    </source>
</evidence>
<dbReference type="Proteomes" id="UP000036834">
    <property type="component" value="Unassembled WGS sequence"/>
</dbReference>
<keyword evidence="5" id="KW-0653">Protein transport</keyword>
<keyword evidence="6" id="KW-1006">Bacterial flagellum protein export</keyword>
<dbReference type="STRING" id="54915.ADS79_12845"/>
<dbReference type="GO" id="GO:0044781">
    <property type="term" value="P:bacterial-type flagellum organization"/>
    <property type="evidence" value="ECO:0007669"/>
    <property type="project" value="UniProtKB-KW"/>
</dbReference>
<keyword evidence="4" id="KW-1005">Bacterial flagellum biogenesis</keyword>
<reference evidence="11" key="1">
    <citation type="submission" date="2015-07" db="EMBL/GenBank/DDBJ databases">
        <title>Genome sequencing project for genomic taxonomy and phylogenomics of Bacillus-like bacteria.</title>
        <authorList>
            <person name="Liu B."/>
            <person name="Wang J."/>
            <person name="Zhu Y."/>
            <person name="Liu G."/>
            <person name="Chen Q."/>
            <person name="Chen Z."/>
            <person name="Lan J."/>
            <person name="Che J."/>
            <person name="Ge C."/>
            <person name="Shi H."/>
            <person name="Pan Z."/>
            <person name="Liu X."/>
        </authorList>
    </citation>
    <scope>NUCLEOTIDE SEQUENCE [LARGE SCALE GENOMIC DNA]</scope>
    <source>
        <strain evidence="11">DSM 9887</strain>
    </source>
</reference>
<sequence>MISLSRIIKMANYRPSEDSVLLSVTPVPFKTEQSSERLQENIQIINQAEIEAKTIIIDAEETAQKILQQASEQAEQMKEQVQEEINSWWEQKRMEAAALFQQVQEEAKQDGYDAGYEDGKRQAYEEQVDTITKAKTLLEEAYDEKQQIISEAEPFLVDLSIEVAKKVIGGELKQSPEQVLEMSKKVLSRSRVHGQITVCVNHHYFDYIQEHRPQLLELLDGQAELSIYPDHTVQDGGCVIRTQLGSVDARVDTQLSEIKQALLEIARGSEMT</sequence>
<keyword evidence="10" id="KW-0966">Cell projection</keyword>
<dbReference type="EMBL" id="LGIQ01000007">
    <property type="protein sequence ID" value="KNB72724.1"/>
    <property type="molecule type" value="Genomic_DNA"/>
</dbReference>
<gene>
    <name evidence="10" type="ORF">ADS79_12845</name>
</gene>
<name>A0A0K9YVI6_9BACL</name>
<evidence type="ECO:0000256" key="2">
    <source>
        <dbReference type="ARBA" id="ARBA00006602"/>
    </source>
</evidence>
<evidence type="ECO:0000256" key="1">
    <source>
        <dbReference type="ARBA" id="ARBA00003041"/>
    </source>
</evidence>
<keyword evidence="10" id="KW-0969">Cilium</keyword>
<evidence type="ECO:0000259" key="9">
    <source>
        <dbReference type="Pfam" id="PF02108"/>
    </source>
</evidence>
<feature type="domain" description="Flagellar assembly protein FliH/Type III secretion system HrpE" evidence="9">
    <location>
        <begin position="131"/>
        <end position="257"/>
    </location>
</feature>
<dbReference type="PANTHER" id="PTHR34982:SF1">
    <property type="entry name" value="FLAGELLAR ASSEMBLY PROTEIN FLIH"/>
    <property type="match status" value="1"/>
</dbReference>
<feature type="coiled-coil region" evidence="8">
    <location>
        <begin position="56"/>
        <end position="87"/>
    </location>
</feature>
<dbReference type="PATRIC" id="fig|54915.3.peg.1557"/>
<evidence type="ECO:0000256" key="3">
    <source>
        <dbReference type="ARBA" id="ARBA00022448"/>
    </source>
</evidence>
<dbReference type="OrthoDB" id="19020at2"/>
<evidence type="ECO:0000256" key="6">
    <source>
        <dbReference type="ARBA" id="ARBA00023225"/>
    </source>
</evidence>
<organism evidence="10 11">
    <name type="scientific">Brevibacillus reuszeri</name>
    <dbReference type="NCBI Taxonomy" id="54915"/>
    <lineage>
        <taxon>Bacteria</taxon>
        <taxon>Bacillati</taxon>
        <taxon>Bacillota</taxon>
        <taxon>Bacilli</taxon>
        <taxon>Bacillales</taxon>
        <taxon>Paenibacillaceae</taxon>
        <taxon>Brevibacillus</taxon>
    </lineage>
</organism>
<dbReference type="InterPro" id="IPR018035">
    <property type="entry name" value="Flagellar_FliH/T3SS_HrpE"/>
</dbReference>
<dbReference type="PANTHER" id="PTHR34982">
    <property type="entry name" value="YOP PROTEINS TRANSLOCATION PROTEIN L"/>
    <property type="match status" value="1"/>
</dbReference>